<dbReference type="Pfam" id="PF07171">
    <property type="entry name" value="MlrC_C"/>
    <property type="match status" value="1"/>
</dbReference>
<evidence type="ECO:0000256" key="1">
    <source>
        <dbReference type="PIRNR" id="PIRNR012702"/>
    </source>
</evidence>
<keyword evidence="1" id="KW-0645">Protease</keyword>
<feature type="domain" description="Microcystin LR degradation protein MlrC C-terminal" evidence="2">
    <location>
        <begin position="295"/>
        <end position="467"/>
    </location>
</feature>
<proteinExistence type="inferred from homology"/>
<comment type="function">
    <text evidence="1">Involved in peptidolytic degradation of cyclic heptapeptide hepatotoxin microcystin (MC).</text>
</comment>
<protein>
    <recommendedName>
        <fullName evidence="1">Microcystinase C</fullName>
        <shortName evidence="1">MlrC</shortName>
    </recommendedName>
</protein>
<dbReference type="InterPro" id="IPR015995">
    <property type="entry name" value="MlrC_N"/>
</dbReference>
<name>A0A1G7FFZ3_9RHOB</name>
<comment type="similarity">
    <text evidence="1">Belongs to the peptidase M81 family.</text>
</comment>
<dbReference type="STRING" id="639004.SAMN04488239_1347"/>
<organism evidence="4 5">
    <name type="scientific">Ruegeria marina</name>
    <dbReference type="NCBI Taxonomy" id="639004"/>
    <lineage>
        <taxon>Bacteria</taxon>
        <taxon>Pseudomonadati</taxon>
        <taxon>Pseudomonadota</taxon>
        <taxon>Alphaproteobacteria</taxon>
        <taxon>Rhodobacterales</taxon>
        <taxon>Roseobacteraceae</taxon>
        <taxon>Ruegeria</taxon>
    </lineage>
</organism>
<dbReference type="GO" id="GO:0006508">
    <property type="term" value="P:proteolysis"/>
    <property type="evidence" value="ECO:0007669"/>
    <property type="project" value="UniProtKB-KW"/>
</dbReference>
<sequence>MKVLIACLATESNTFAPLPAGWSAWKAGQYTRTATQEPAHLFSEPLYEWRRLAEARGWEVVESRSAFAEPAGITTRHVYETMRDEILADLEAALPDIFLISMHGAMVADGYDDCEGDMMARARGILGPERVIGLELDPHNHMTAAMLENADLIVNYKEYPHIDAPDRARELFVMAADTAEGKIRPVMRTYDCRMMVMMRTLQEPAKSFVQEMKDREGKDGVLSLSLTHSFPFSDVADVGMKMLAITNGDPDLAEVEANAFGDRLWNLRHELLQPLPDISAALDAVDATTERPYVLADMADNAGAGAPSDSSFFLRAVLDRGMKDIALGMYWDPVLVNLCRDAGLGARLRVRVGGKVSRESGDPVDLDVIVRGMKENMAQKLGDSEWAIGDAVWLEADGIHLVVNSIRTQCFNPTLFTDLGIDITKMRALIIKSMNHFYAAFEPVAEKVIHVATPGVANMDVTRLPLTKRNLNYFPRVDDPFSAA</sequence>
<keyword evidence="1" id="KW-0479">Metal-binding</keyword>
<evidence type="ECO:0000313" key="4">
    <source>
        <dbReference type="EMBL" id="SDE74816.1"/>
    </source>
</evidence>
<accession>A0A1G7FFZ3</accession>
<dbReference type="RefSeq" id="WP_093038048.1">
    <property type="nucleotide sequence ID" value="NZ_FMZV01000034.1"/>
</dbReference>
<dbReference type="OrthoDB" id="9782658at2"/>
<dbReference type="InterPro" id="IPR010799">
    <property type="entry name" value="MlrC_C"/>
</dbReference>
<gene>
    <name evidence="4" type="ORF">SAMN04488239_1347</name>
</gene>
<keyword evidence="1" id="KW-0378">Hydrolase</keyword>
<dbReference type="EMBL" id="FMZV01000034">
    <property type="protein sequence ID" value="SDE74816.1"/>
    <property type="molecule type" value="Genomic_DNA"/>
</dbReference>
<dbReference type="InterPro" id="IPR009197">
    <property type="entry name" value="MlrC"/>
</dbReference>
<keyword evidence="5" id="KW-1185">Reference proteome</keyword>
<dbReference type="PIRSF" id="PIRSF012702">
    <property type="entry name" value="UCP012702"/>
    <property type="match status" value="1"/>
</dbReference>
<keyword evidence="1" id="KW-0482">Metalloprotease</keyword>
<dbReference type="GO" id="GO:0046872">
    <property type="term" value="F:metal ion binding"/>
    <property type="evidence" value="ECO:0007669"/>
    <property type="project" value="UniProtKB-KW"/>
</dbReference>
<dbReference type="AlphaFoldDB" id="A0A1G7FFZ3"/>
<reference evidence="5" key="1">
    <citation type="submission" date="2016-10" db="EMBL/GenBank/DDBJ databases">
        <authorList>
            <person name="Varghese N."/>
            <person name="Submissions S."/>
        </authorList>
    </citation>
    <scope>NUCLEOTIDE SEQUENCE [LARGE SCALE GENOMIC DNA]</scope>
    <source>
        <strain evidence="5">CGMCC 1.9108</strain>
    </source>
</reference>
<evidence type="ECO:0000259" key="3">
    <source>
        <dbReference type="Pfam" id="PF07364"/>
    </source>
</evidence>
<dbReference type="Pfam" id="PF07364">
    <property type="entry name" value="DUF1485"/>
    <property type="match status" value="1"/>
</dbReference>
<comment type="cofactor">
    <cofactor evidence="1">
        <name>Zn(2+)</name>
        <dbReference type="ChEBI" id="CHEBI:29105"/>
    </cofactor>
    <text evidence="1">Binds 1 zinc ion per subunit.</text>
</comment>
<feature type="domain" description="Microcystin LR degradation protein MlrC N-terminal" evidence="3">
    <location>
        <begin position="2"/>
        <end position="284"/>
    </location>
</feature>
<evidence type="ECO:0000259" key="2">
    <source>
        <dbReference type="Pfam" id="PF07171"/>
    </source>
</evidence>
<dbReference type="Proteomes" id="UP000199628">
    <property type="component" value="Unassembled WGS sequence"/>
</dbReference>
<dbReference type="GO" id="GO:0008237">
    <property type="term" value="F:metallopeptidase activity"/>
    <property type="evidence" value="ECO:0007669"/>
    <property type="project" value="UniProtKB-KW"/>
</dbReference>
<evidence type="ECO:0000313" key="5">
    <source>
        <dbReference type="Proteomes" id="UP000199628"/>
    </source>
</evidence>